<feature type="signal peptide" evidence="1">
    <location>
        <begin position="1"/>
        <end position="19"/>
    </location>
</feature>
<evidence type="ECO:0000313" key="3">
    <source>
        <dbReference type="Proteomes" id="UP001554567"/>
    </source>
</evidence>
<accession>A0ABV3N6P0</accession>
<keyword evidence="1" id="KW-0732">Signal</keyword>
<gene>
    <name evidence="2" type="ORF">ABW286_20195</name>
</gene>
<name>A0ABV3N6P0_9GAMM</name>
<keyword evidence="3" id="KW-1185">Reference proteome</keyword>
<sequence>MILRAMVAFLMLVSTLSYAFEKCPEDTIKCSTTTLGKMEYISGKSQSDKQSRILLNGNEIFKSDSYQIGEEPNGDGFVLDKNNNINKLIVYYKFNTQQYIKTDPRYGDLYRHTAYRLFDFSGKKVVISNEFYPPADYDAPLGWVSWGQKNSVITFKDGSRFKYENGHVTMIDSGESDTSENKQ</sequence>
<evidence type="ECO:0000313" key="2">
    <source>
        <dbReference type="EMBL" id="MEW5291474.1"/>
    </source>
</evidence>
<feature type="chain" id="PRO_5046632750" evidence="1">
    <location>
        <begin position="20"/>
        <end position="183"/>
    </location>
</feature>
<organism evidence="2 3">
    <name type="scientific">Erwinia papayae</name>
    <dbReference type="NCBI Taxonomy" id="206499"/>
    <lineage>
        <taxon>Bacteria</taxon>
        <taxon>Pseudomonadati</taxon>
        <taxon>Pseudomonadota</taxon>
        <taxon>Gammaproteobacteria</taxon>
        <taxon>Enterobacterales</taxon>
        <taxon>Erwiniaceae</taxon>
        <taxon>Erwinia</taxon>
    </lineage>
</organism>
<dbReference type="RefSeq" id="WP_367168506.1">
    <property type="nucleotide sequence ID" value="NZ_JBFKZN010000013.1"/>
</dbReference>
<dbReference type="Proteomes" id="UP001554567">
    <property type="component" value="Unassembled WGS sequence"/>
</dbReference>
<comment type="caution">
    <text evidence="2">The sequence shown here is derived from an EMBL/GenBank/DDBJ whole genome shotgun (WGS) entry which is preliminary data.</text>
</comment>
<reference evidence="2 3" key="1">
    <citation type="submission" date="2024-07" db="EMBL/GenBank/DDBJ databases">
        <authorList>
            <person name="Dulla G.F.J."/>
            <person name="Delorm J.G."/>
        </authorList>
    </citation>
    <scope>NUCLEOTIDE SEQUENCE [LARGE SCALE GENOMIC DNA]</scope>
    <source>
        <strain evidence="2 3">JGD 233</strain>
    </source>
</reference>
<dbReference type="EMBL" id="JBFKZN010000013">
    <property type="protein sequence ID" value="MEW5291474.1"/>
    <property type="molecule type" value="Genomic_DNA"/>
</dbReference>
<proteinExistence type="predicted"/>
<protein>
    <submittedName>
        <fullName evidence="2">Uncharacterized protein</fullName>
    </submittedName>
</protein>
<evidence type="ECO:0000256" key="1">
    <source>
        <dbReference type="SAM" id="SignalP"/>
    </source>
</evidence>